<dbReference type="Proteomes" id="UP000004371">
    <property type="component" value="Unassembled WGS sequence"/>
</dbReference>
<dbReference type="eggNOG" id="ENOG5031MZ1">
    <property type="taxonomic scope" value="Bacteria"/>
</dbReference>
<protein>
    <recommendedName>
        <fullName evidence="3">DNA polymerase III subunit beta</fullName>
    </recommendedName>
</protein>
<accession>E8LNC1</accession>
<evidence type="ECO:0000313" key="2">
    <source>
        <dbReference type="Proteomes" id="UP000004371"/>
    </source>
</evidence>
<evidence type="ECO:0008006" key="3">
    <source>
        <dbReference type="Google" id="ProtNLM"/>
    </source>
</evidence>
<gene>
    <name evidence="1" type="ORF">VIBR0546_20925</name>
</gene>
<organism evidence="1 2">
    <name type="scientific">Vibrio brasiliensis LMG 20546</name>
    <dbReference type="NCBI Taxonomy" id="945543"/>
    <lineage>
        <taxon>Bacteria</taxon>
        <taxon>Pseudomonadati</taxon>
        <taxon>Pseudomonadota</taxon>
        <taxon>Gammaproteobacteria</taxon>
        <taxon>Vibrionales</taxon>
        <taxon>Vibrionaceae</taxon>
        <taxon>Vibrio</taxon>
        <taxon>Vibrio oreintalis group</taxon>
    </lineage>
</organism>
<dbReference type="RefSeq" id="WP_006877375.1">
    <property type="nucleotide sequence ID" value="NZ_AEVS01000001.1"/>
</dbReference>
<dbReference type="PROSITE" id="PS51257">
    <property type="entry name" value="PROKAR_LIPOPROTEIN"/>
    <property type="match status" value="1"/>
</dbReference>
<dbReference type="AlphaFoldDB" id="E8LNC1"/>
<dbReference type="STRING" id="945543.VIBR0546_20925"/>
<keyword evidence="2" id="KW-1185">Reference proteome</keyword>
<reference evidence="1 2" key="1">
    <citation type="journal article" date="2012" name="Int. J. Syst. Evol. Microbiol.">
        <title>Vibrio caribbeanicus sp. nov., isolated from the marine sponge Scleritoderma cyanea.</title>
        <authorList>
            <person name="Hoffmann M."/>
            <person name="Monday S.R."/>
            <person name="Allard M.W."/>
            <person name="Strain E.A."/>
            <person name="Whittaker P."/>
            <person name="Naum M."/>
            <person name="McCarthy P.J."/>
            <person name="Lopez J.V."/>
            <person name="Fischer M."/>
            <person name="Brown E.W."/>
        </authorList>
    </citation>
    <scope>NUCLEOTIDE SEQUENCE [LARGE SCALE GENOMIC DNA]</scope>
    <source>
        <strain evidence="1 2">LMG 20546</strain>
    </source>
</reference>
<comment type="caution">
    <text evidence="1">The sequence shown here is derived from an EMBL/GenBank/DDBJ whole genome shotgun (WGS) entry which is preliminary data.</text>
</comment>
<dbReference type="OrthoDB" id="5814891at2"/>
<name>E8LNC1_9VIBR</name>
<evidence type="ECO:0000313" key="1">
    <source>
        <dbReference type="EMBL" id="EGA67797.1"/>
    </source>
</evidence>
<dbReference type="EMBL" id="AEVS01000001">
    <property type="protein sequence ID" value="EGA67797.1"/>
    <property type="molecule type" value="Genomic_DNA"/>
</dbReference>
<sequence length="148" mass="16730">MKKLAVLSLGVALMVGCTTQQIGWEQGNQIEIADTTVELKSNLWINKMPTIGSVQDSTLHGALYLESDKALPAELDVESVTIQQGDQSWIIEGDLLEMRTHNQNQWEVVFVWQIPVNIEQPVDIALQIKRDDKVDWLVEKNVKVDTVY</sequence>
<proteinExistence type="predicted"/>